<accession>A0A395M1T2</accession>
<reference evidence="3 4" key="1">
    <citation type="journal article" date="2011" name="ISME J.">
        <title>Community ecology of hot spring cyanobacterial mats: predominant populations and their functional potential.</title>
        <authorList>
            <person name="Klatt C.G."/>
            <person name="Wood J.M."/>
            <person name="Rusch D.B."/>
            <person name="Bateson M.M."/>
            <person name="Hamamura N."/>
            <person name="Heidelberg J.F."/>
            <person name="Grossman A.R."/>
            <person name="Bhaya D."/>
            <person name="Cohan F.M."/>
            <person name="Kuhl M."/>
            <person name="Bryant D.A."/>
            <person name="Ward D.M."/>
        </authorList>
    </citation>
    <scope>NUCLEOTIDE SEQUENCE [LARGE SCALE GENOMIC DNA]</scope>
    <source>
        <strain evidence="3">OS</strain>
    </source>
</reference>
<dbReference type="Proteomes" id="UP000266389">
    <property type="component" value="Unassembled WGS sequence"/>
</dbReference>
<dbReference type="PROSITE" id="PS50935">
    <property type="entry name" value="SSB"/>
    <property type="match status" value="1"/>
</dbReference>
<protein>
    <submittedName>
        <fullName evidence="3">Single-stranded DNA-binding protein</fullName>
    </submittedName>
</protein>
<sequence>MRGLNKVILIGQLGRDPELRYTPSGK</sequence>
<dbReference type="Pfam" id="PF00436">
    <property type="entry name" value="SSB"/>
    <property type="match status" value="1"/>
</dbReference>
<evidence type="ECO:0000256" key="2">
    <source>
        <dbReference type="PROSITE-ProRule" id="PRU00252"/>
    </source>
</evidence>
<organism evidence="3 4">
    <name type="scientific">Candidatus Thermochlorobacter aerophilus</name>
    <dbReference type="NCBI Taxonomy" id="1868324"/>
    <lineage>
        <taxon>Bacteria</taxon>
        <taxon>Pseudomonadati</taxon>
        <taxon>Chlorobiota</taxon>
        <taxon>Chlorobiia</taxon>
        <taxon>Chlorobiales</taxon>
        <taxon>Candidatus Thermochlorobacteriaceae</taxon>
        <taxon>Candidatus Thermochlorobacter</taxon>
    </lineage>
</organism>
<evidence type="ECO:0000256" key="1">
    <source>
        <dbReference type="ARBA" id="ARBA00023125"/>
    </source>
</evidence>
<comment type="caution">
    <text evidence="3">The sequence shown here is derived from an EMBL/GenBank/DDBJ whole genome shotgun (WGS) entry which is preliminary data.</text>
</comment>
<dbReference type="InterPro" id="IPR000424">
    <property type="entry name" value="Primosome_PriB/ssb"/>
</dbReference>
<dbReference type="Gene3D" id="2.40.50.140">
    <property type="entry name" value="Nucleic acid-binding proteins"/>
    <property type="match status" value="1"/>
</dbReference>
<keyword evidence="1 2" id="KW-0238">DNA-binding</keyword>
<feature type="non-terminal residue" evidence="3">
    <location>
        <position position="26"/>
    </location>
</feature>
<dbReference type="EMBL" id="PHFL01000056">
    <property type="protein sequence ID" value="RFM23874.1"/>
    <property type="molecule type" value="Genomic_DNA"/>
</dbReference>
<gene>
    <name evidence="3" type="ORF">D0433_08800</name>
</gene>
<dbReference type="AlphaFoldDB" id="A0A395M1T2"/>
<dbReference type="InterPro" id="IPR012340">
    <property type="entry name" value="NA-bd_OB-fold"/>
</dbReference>
<proteinExistence type="predicted"/>
<name>A0A395M1T2_9BACT</name>
<evidence type="ECO:0000313" key="3">
    <source>
        <dbReference type="EMBL" id="RFM23874.1"/>
    </source>
</evidence>
<dbReference type="GO" id="GO:0003697">
    <property type="term" value="F:single-stranded DNA binding"/>
    <property type="evidence" value="ECO:0007669"/>
    <property type="project" value="InterPro"/>
</dbReference>
<dbReference type="SUPFAM" id="SSF50249">
    <property type="entry name" value="Nucleic acid-binding proteins"/>
    <property type="match status" value="1"/>
</dbReference>
<evidence type="ECO:0000313" key="4">
    <source>
        <dbReference type="Proteomes" id="UP000266389"/>
    </source>
</evidence>